<dbReference type="PANTHER" id="PTHR30136:SF35">
    <property type="entry name" value="HTH-TYPE TRANSCRIPTIONAL REGULATOR RV1719"/>
    <property type="match status" value="1"/>
</dbReference>
<dbReference type="GO" id="GO:0003677">
    <property type="term" value="F:DNA binding"/>
    <property type="evidence" value="ECO:0007669"/>
    <property type="project" value="InterPro"/>
</dbReference>
<sequence>MQGDHVKSAARVLEILEFFADHRRPARMSVLIRALGYPPSSMTGLLRTLVARGYMDIDPDTHEYMPTARLMQLTRWLGTGGYEETVVLDAMHRLRDRVDEPVVLGAPVGLHIEYVMSLHRSDGVNSHIRPGDRRLMIQNGIGWLLLSRMPRSDALRVHEGTVAAGLLQADDFDRASYEQTLDRHEDTDVSVLHARDLIAPTAHWNASMVAVLIPVPDGHARPLGVGVHGPTARIIDKTPVLIDALRGLVRDLHAQIHGSASHM</sequence>
<proteinExistence type="predicted"/>
<dbReference type="SUPFAM" id="SSF46785">
    <property type="entry name" value="Winged helix' DNA-binding domain"/>
    <property type="match status" value="1"/>
</dbReference>
<dbReference type="GO" id="GO:0003700">
    <property type="term" value="F:DNA-binding transcription factor activity"/>
    <property type="evidence" value="ECO:0007669"/>
    <property type="project" value="TreeGrafter"/>
</dbReference>
<dbReference type="Gene3D" id="3.30.450.40">
    <property type="match status" value="1"/>
</dbReference>
<dbReference type="GO" id="GO:0045892">
    <property type="term" value="P:negative regulation of DNA-templated transcription"/>
    <property type="evidence" value="ECO:0007669"/>
    <property type="project" value="TreeGrafter"/>
</dbReference>
<dbReference type="InterPro" id="IPR029016">
    <property type="entry name" value="GAF-like_dom_sf"/>
</dbReference>
<dbReference type="Gene3D" id="1.10.10.10">
    <property type="entry name" value="Winged helix-like DNA-binding domain superfamily/Winged helix DNA-binding domain"/>
    <property type="match status" value="1"/>
</dbReference>
<name>A0A1X6ZZR2_9RHOB</name>
<dbReference type="EMBL" id="FWFK01000006">
    <property type="protein sequence ID" value="SLN66018.1"/>
    <property type="molecule type" value="Genomic_DNA"/>
</dbReference>
<keyword evidence="5" id="KW-1185">Reference proteome</keyword>
<dbReference type="Pfam" id="PF09339">
    <property type="entry name" value="HTH_IclR"/>
    <property type="match status" value="1"/>
</dbReference>
<dbReference type="PANTHER" id="PTHR30136">
    <property type="entry name" value="HELIX-TURN-HELIX TRANSCRIPTIONAL REGULATOR, ICLR FAMILY"/>
    <property type="match status" value="1"/>
</dbReference>
<evidence type="ECO:0000313" key="5">
    <source>
        <dbReference type="Proteomes" id="UP000193570"/>
    </source>
</evidence>
<dbReference type="InterPro" id="IPR050707">
    <property type="entry name" value="HTH_MetabolicPath_Reg"/>
</dbReference>
<keyword evidence="2" id="KW-0804">Transcription</keyword>
<evidence type="ECO:0000256" key="2">
    <source>
        <dbReference type="ARBA" id="ARBA00023163"/>
    </source>
</evidence>
<evidence type="ECO:0000259" key="3">
    <source>
        <dbReference type="PROSITE" id="PS51077"/>
    </source>
</evidence>
<dbReference type="SUPFAM" id="SSF55781">
    <property type="entry name" value="GAF domain-like"/>
    <property type="match status" value="1"/>
</dbReference>
<feature type="domain" description="HTH iclR-type" evidence="3">
    <location>
        <begin position="6"/>
        <end position="68"/>
    </location>
</feature>
<keyword evidence="1" id="KW-0805">Transcription regulation</keyword>
<gene>
    <name evidence="4" type="ORF">ROJ8625_03381</name>
</gene>
<dbReference type="Proteomes" id="UP000193570">
    <property type="component" value="Unassembled WGS sequence"/>
</dbReference>
<dbReference type="OrthoDB" id="1634354at2"/>
<organism evidence="4 5">
    <name type="scientific">Roseivivax jejudonensis</name>
    <dbReference type="NCBI Taxonomy" id="1529041"/>
    <lineage>
        <taxon>Bacteria</taxon>
        <taxon>Pseudomonadati</taxon>
        <taxon>Pseudomonadota</taxon>
        <taxon>Alphaproteobacteria</taxon>
        <taxon>Rhodobacterales</taxon>
        <taxon>Roseobacteraceae</taxon>
        <taxon>Roseivivax</taxon>
    </lineage>
</organism>
<protein>
    <submittedName>
        <fullName evidence="4">IclR helix-turn-helix domain protein</fullName>
    </submittedName>
</protein>
<dbReference type="InterPro" id="IPR005471">
    <property type="entry name" value="Tscrpt_reg_IclR_N"/>
</dbReference>
<evidence type="ECO:0000313" key="4">
    <source>
        <dbReference type="EMBL" id="SLN66018.1"/>
    </source>
</evidence>
<dbReference type="RefSeq" id="WP_085793061.1">
    <property type="nucleotide sequence ID" value="NZ_FWFK01000006.1"/>
</dbReference>
<dbReference type="InterPro" id="IPR036388">
    <property type="entry name" value="WH-like_DNA-bd_sf"/>
</dbReference>
<accession>A0A1X6ZZR2</accession>
<evidence type="ECO:0000256" key="1">
    <source>
        <dbReference type="ARBA" id="ARBA00023015"/>
    </source>
</evidence>
<reference evidence="4 5" key="1">
    <citation type="submission" date="2017-03" db="EMBL/GenBank/DDBJ databases">
        <authorList>
            <person name="Afonso C.L."/>
            <person name="Miller P.J."/>
            <person name="Scott M.A."/>
            <person name="Spackman E."/>
            <person name="Goraichik I."/>
            <person name="Dimitrov K.M."/>
            <person name="Suarez D.L."/>
            <person name="Swayne D.E."/>
        </authorList>
    </citation>
    <scope>NUCLEOTIDE SEQUENCE [LARGE SCALE GENOMIC DNA]</scope>
    <source>
        <strain evidence="4 5">CECT 8625</strain>
    </source>
</reference>
<dbReference type="InterPro" id="IPR036390">
    <property type="entry name" value="WH_DNA-bd_sf"/>
</dbReference>
<dbReference type="AlphaFoldDB" id="A0A1X6ZZR2"/>
<dbReference type="PROSITE" id="PS51077">
    <property type="entry name" value="HTH_ICLR"/>
    <property type="match status" value="1"/>
</dbReference>